<feature type="compositionally biased region" description="Pro residues" evidence="1">
    <location>
        <begin position="1050"/>
        <end position="1061"/>
    </location>
</feature>
<feature type="region of interest" description="Disordered" evidence="1">
    <location>
        <begin position="1207"/>
        <end position="1240"/>
    </location>
</feature>
<sequence>MAGLPEYQQRMSESQHWPAPVQEDLVVPEQPNDPTQASSTAQPSRRPSTSTIVSVSPSYTSPHTYGVTFSGTANFAPLPFPASEHPLPPPTMPPPSLPPTAPILPPPPPPPYTEHHAPEQPAARPVNPRVVPQQQAAAPPFVVYAATPFDMPWSPAMSSPYLFAGHTMMPATTAASFPTAWPPVPLRRIDDYLSGAWTPPTPAMHTSPQYSAVPSRMEYPITHARPAPSAAPQPSPASTALTMPPTVPLVPTSHPIAYASPPSTTVPLPTNHSATAEHAPHGHCAMPGCAAPVFCELSPCSCRLCRDHLGWVIRGARITDGPAASSDKAKSGKKIFRCVACASESSMAHPATNKAKPLAAPPSELVGLGLTGMHPAAPSDDDLHSFSIKYFSTGPAPFAHRPASPSSLSGHDIDLGTALDPEGDASLGQHLPPAVEVSPASPIAPFPLSATSQAAFDSSYAPVKSASQAPTALLPAVEIEGVNFGGSMLPARPPSPPPAQKTTFASTPAPTPDATFVFPAPPRVEHASPSLLTPVDEKVTLFETSPVSADRPSTANPAMQSTEHTFLHAPERSHSRAATAPPDVPLDSPSLKSAECLPAPSPPCSSETPSPAGTPMHRSSLGAPRFGPLQQQPFGGEPHWPQQSTSPHASPSYRRRDSQPGPRSGGRFTRSDSQPGGLGSSGYGPFPLPSPYSSFPPGSVSVQPQAHAGASTATGLLAFQPMQHHDGIALVPAVAPMSAFYASPGRSHHGGGGGAGGKKRFSLPSFGGGGGYPRWMDKSSGGVSGSASMPAFPPRMPPSQPGEGHAVERGRWPIVKVENANDTQIPFNTTVADIERWIPNGYLAPVSECVHAIHLILHRATGRTLPHCYLETLSVERATELIARMDRSQLGDRTVRVKWERAGELLRDLFAQDAYFQQPTTGVVQWSPAAAPLPHLPPEGFRLPEVLLTYEDVGRLVAFSQRPIEFKEKPVERSFYNIVTILGKVIQFPWSREDLVTEELRGWMHEATMRFTVAQKQAIASVNGSYRARSQSIRTNSSRSSPRGSTHSLPPRPPRTPPPGPRNSISHSYLPATPESPESPLLRARPLHMSSPAPITGESGGSPGQSSAAAPMRGGGNGGGGSRFGFGRGWHRAMSGSSDGSARRSNEWVNMRGGSGSSEQSGNGRHIEGPRRKSNGGGGPFVLDRSMHAPKFEEPEAVLQLSSATAFPPLKPSLDTPPASPEQLLKAAETGGEAKEVPCAVSEDVEVKKASSGGSHGWASGSE</sequence>
<feature type="compositionally biased region" description="Pro residues" evidence="1">
    <location>
        <begin position="791"/>
        <end position="800"/>
    </location>
</feature>
<feature type="compositionally biased region" description="Low complexity" evidence="1">
    <location>
        <begin position="43"/>
        <end position="62"/>
    </location>
</feature>
<dbReference type="AlphaFoldDB" id="A0AAV5GSA1"/>
<dbReference type="Proteomes" id="UP001342314">
    <property type="component" value="Unassembled WGS sequence"/>
</dbReference>
<organism evidence="2 3">
    <name type="scientific">Rhodotorula paludigena</name>
    <dbReference type="NCBI Taxonomy" id="86838"/>
    <lineage>
        <taxon>Eukaryota</taxon>
        <taxon>Fungi</taxon>
        <taxon>Dikarya</taxon>
        <taxon>Basidiomycota</taxon>
        <taxon>Pucciniomycotina</taxon>
        <taxon>Microbotryomycetes</taxon>
        <taxon>Sporidiobolales</taxon>
        <taxon>Sporidiobolaceae</taxon>
        <taxon>Rhodotorula</taxon>
    </lineage>
</organism>
<gene>
    <name evidence="2" type="ORF">Rhopal_006153-T1</name>
</gene>
<name>A0AAV5GSA1_9BASI</name>
<feature type="region of interest" description="Disordered" evidence="1">
    <location>
        <begin position="224"/>
        <end position="243"/>
    </location>
</feature>
<protein>
    <submittedName>
        <fullName evidence="2">Uncharacterized protein</fullName>
    </submittedName>
</protein>
<feature type="region of interest" description="Disordered" evidence="1">
    <location>
        <begin position="1"/>
        <end position="66"/>
    </location>
</feature>
<feature type="compositionally biased region" description="Low complexity" evidence="1">
    <location>
        <begin position="691"/>
        <end position="702"/>
    </location>
</feature>
<feature type="region of interest" description="Disordered" evidence="1">
    <location>
        <begin position="1025"/>
        <end position="1185"/>
    </location>
</feature>
<feature type="region of interest" description="Disordered" evidence="1">
    <location>
        <begin position="779"/>
        <end position="806"/>
    </location>
</feature>
<reference evidence="2 3" key="1">
    <citation type="submission" date="2021-12" db="EMBL/GenBank/DDBJ databases">
        <title>High titer production of polyol ester of fatty acids by Rhodotorula paludigena BS15 towards product separation-free biomass refinery.</title>
        <authorList>
            <person name="Mano J."/>
            <person name="Ono H."/>
            <person name="Tanaka T."/>
            <person name="Naito K."/>
            <person name="Sushida H."/>
            <person name="Ike M."/>
            <person name="Tokuyasu K."/>
            <person name="Kitaoka M."/>
        </authorList>
    </citation>
    <scope>NUCLEOTIDE SEQUENCE [LARGE SCALE GENOMIC DNA]</scope>
    <source>
        <strain evidence="2 3">BS15</strain>
    </source>
</reference>
<feature type="compositionally biased region" description="Low complexity" evidence="1">
    <location>
        <begin position="1029"/>
        <end position="1048"/>
    </location>
</feature>
<evidence type="ECO:0000313" key="3">
    <source>
        <dbReference type="Proteomes" id="UP001342314"/>
    </source>
</evidence>
<feature type="region of interest" description="Disordered" evidence="1">
    <location>
        <begin position="568"/>
        <end position="707"/>
    </location>
</feature>
<feature type="compositionally biased region" description="Gly residues" evidence="1">
    <location>
        <begin position="1113"/>
        <end position="1128"/>
    </location>
</feature>
<dbReference type="InterPro" id="IPR012677">
    <property type="entry name" value="Nucleotide-bd_a/b_plait_sf"/>
</dbReference>
<feature type="region of interest" description="Disordered" evidence="1">
    <location>
        <begin position="80"/>
        <end position="128"/>
    </location>
</feature>
<accession>A0AAV5GSA1</accession>
<feature type="region of interest" description="Disordered" evidence="1">
    <location>
        <begin position="487"/>
        <end position="511"/>
    </location>
</feature>
<feature type="compositionally biased region" description="Pro residues" evidence="1">
    <location>
        <begin position="86"/>
        <end position="112"/>
    </location>
</feature>
<proteinExistence type="predicted"/>
<feature type="region of interest" description="Disordered" evidence="1">
    <location>
        <begin position="401"/>
        <end position="438"/>
    </location>
</feature>
<comment type="caution">
    <text evidence="2">The sequence shown here is derived from an EMBL/GenBank/DDBJ whole genome shotgun (WGS) entry which is preliminary data.</text>
</comment>
<dbReference type="EMBL" id="BQKY01000013">
    <property type="protein sequence ID" value="GJN93108.1"/>
    <property type="molecule type" value="Genomic_DNA"/>
</dbReference>
<feature type="compositionally biased region" description="Polar residues" evidence="1">
    <location>
        <begin position="32"/>
        <end position="42"/>
    </location>
</feature>
<evidence type="ECO:0000256" key="1">
    <source>
        <dbReference type="SAM" id="MobiDB-lite"/>
    </source>
</evidence>
<dbReference type="Gene3D" id="3.30.70.330">
    <property type="match status" value="1"/>
</dbReference>
<keyword evidence="3" id="KW-1185">Reference proteome</keyword>
<evidence type="ECO:0000313" key="2">
    <source>
        <dbReference type="EMBL" id="GJN93108.1"/>
    </source>
</evidence>